<dbReference type="PANTHER" id="PTHR24133">
    <property type="entry name" value="ANKYRIN DOMAIN-CONTAINING"/>
    <property type="match status" value="1"/>
</dbReference>
<gene>
    <name evidence="2" type="ORF">CB0940_01811</name>
    <name evidence="3" type="ORF">RHO25_001871</name>
</gene>
<keyword evidence="5" id="KW-1185">Reference proteome</keyword>
<proteinExistence type="predicted"/>
<organism evidence="2 4">
    <name type="scientific">Cercospora beticola</name>
    <name type="common">Sugarbeet leaf spot fungus</name>
    <dbReference type="NCBI Taxonomy" id="122368"/>
    <lineage>
        <taxon>Eukaryota</taxon>
        <taxon>Fungi</taxon>
        <taxon>Dikarya</taxon>
        <taxon>Ascomycota</taxon>
        <taxon>Pezizomycotina</taxon>
        <taxon>Dothideomycetes</taxon>
        <taxon>Dothideomycetidae</taxon>
        <taxon>Mycosphaerellales</taxon>
        <taxon>Mycosphaerellaceae</taxon>
        <taxon>Cercospora</taxon>
    </lineage>
</organism>
<feature type="region of interest" description="Disordered" evidence="1">
    <location>
        <begin position="1"/>
        <end position="24"/>
    </location>
</feature>
<evidence type="ECO:0000256" key="1">
    <source>
        <dbReference type="SAM" id="MobiDB-lite"/>
    </source>
</evidence>
<dbReference type="Proteomes" id="UP001302367">
    <property type="component" value="Chromosome 1"/>
</dbReference>
<evidence type="ECO:0000313" key="5">
    <source>
        <dbReference type="Proteomes" id="UP001302367"/>
    </source>
</evidence>
<reference evidence="2 4" key="1">
    <citation type="submission" date="2015-10" db="EMBL/GenBank/DDBJ databases">
        <title>The cercosporin biosynthetic gene cluster was horizontally transferred to several fungal lineages and shown to be expanded in Cercospora beticola based on microsynteny with recipient genomes.</title>
        <authorList>
            <person name="De Jonge R."/>
            <person name="Ebert M.K."/>
            <person name="Suttle J.C."/>
            <person name="Jurick Ii W.M."/>
            <person name="Secor G.A."/>
            <person name="Thomma B.P."/>
            <person name="Van De Peer Y."/>
            <person name="Bolton M.D."/>
        </authorList>
    </citation>
    <scope>NUCLEOTIDE SEQUENCE [LARGE SCALE GENOMIC DNA]</scope>
    <source>
        <strain evidence="2 4">09-40</strain>
    </source>
</reference>
<accession>A0A2G5ICZ6</accession>
<evidence type="ECO:0000313" key="2">
    <source>
        <dbReference type="EMBL" id="PIB02651.1"/>
    </source>
</evidence>
<dbReference type="PANTHER" id="PTHR24133:SF40">
    <property type="entry name" value="ANKYRIN REPEAT DOMAIN 44"/>
    <property type="match status" value="1"/>
</dbReference>
<reference evidence="3 5" key="2">
    <citation type="submission" date="2023-09" db="EMBL/GenBank/DDBJ databases">
        <title>Complete-Gapless Cercospora beticola genome.</title>
        <authorList>
            <person name="Wyatt N.A."/>
            <person name="Spanner R.E."/>
            <person name="Bolton M.D."/>
        </authorList>
    </citation>
    <scope>NUCLEOTIDE SEQUENCE [LARGE SCALE GENOMIC DNA]</scope>
    <source>
        <strain evidence="3">Cb09-40</strain>
    </source>
</reference>
<dbReference type="InterPro" id="IPR052391">
    <property type="entry name" value="E3_Ligase-Neurotoxin"/>
</dbReference>
<dbReference type="Proteomes" id="UP000230605">
    <property type="component" value="Chromosome 1"/>
</dbReference>
<dbReference type="SUPFAM" id="SSF48403">
    <property type="entry name" value="Ankyrin repeat"/>
    <property type="match status" value="1"/>
</dbReference>
<dbReference type="OrthoDB" id="1722345at2759"/>
<dbReference type="EMBL" id="LKMD01000100">
    <property type="protein sequence ID" value="PIB02651.1"/>
    <property type="molecule type" value="Genomic_DNA"/>
</dbReference>
<name>A0A2G5ICZ6_CERBT</name>
<evidence type="ECO:0000313" key="3">
    <source>
        <dbReference type="EMBL" id="WPA97262.1"/>
    </source>
</evidence>
<sequence>MDISRLSDNDTALEADSRSASPDSLDDWQDLIRDGNVTALRHACTQLRAEGKSFPLQAMLQIALARDDASVLQLLFDLGARIEPCLDTLTIKEERRPLKFYRVLIKHGWPTGPRGMTNNLGHGREVVELLLASGRMVSVPCLLAAVRTGDVEVLAILLQKINPRAKVPVMEDYEMAMNDPGYWTSARMFSERPSLQRIIDEASLLPLAALYQEIDMVQHLLELQASVNLVPVADQSPEGVNGCALHKAVSGAVVGRIPQPKLVQMLLEAGADPLLMDDLGRTALDINESWGHASTRDSIRCLLRDRMGSYG</sequence>
<dbReference type="AlphaFoldDB" id="A0A2G5ICZ6"/>
<protein>
    <submittedName>
        <fullName evidence="2">Uncharacterized protein</fullName>
    </submittedName>
</protein>
<dbReference type="EMBL" id="CP134184">
    <property type="protein sequence ID" value="WPA97262.1"/>
    <property type="molecule type" value="Genomic_DNA"/>
</dbReference>
<dbReference type="InterPro" id="IPR036770">
    <property type="entry name" value="Ankyrin_rpt-contain_sf"/>
</dbReference>
<dbReference type="Gene3D" id="1.25.40.20">
    <property type="entry name" value="Ankyrin repeat-containing domain"/>
    <property type="match status" value="1"/>
</dbReference>
<evidence type="ECO:0000313" key="4">
    <source>
        <dbReference type="Proteomes" id="UP000230605"/>
    </source>
</evidence>